<dbReference type="EMBL" id="AQFT01000066">
    <property type="protein sequence ID" value="EMZ28000.1"/>
    <property type="molecule type" value="Genomic_DNA"/>
</dbReference>
<name>N2API7_9FIRM</name>
<organism evidence="1 2">
    <name type="scientific">Eubacterium plexicaudatum ASF492</name>
    <dbReference type="NCBI Taxonomy" id="1235802"/>
    <lineage>
        <taxon>Bacteria</taxon>
        <taxon>Bacillati</taxon>
        <taxon>Bacillota</taxon>
        <taxon>Clostridia</taxon>
        <taxon>Eubacteriales</taxon>
        <taxon>Eubacteriaceae</taxon>
        <taxon>Eubacterium</taxon>
    </lineage>
</organism>
<dbReference type="AlphaFoldDB" id="N2API7"/>
<dbReference type="STRING" id="1235802.C823_02141"/>
<dbReference type="HOGENOM" id="CLU_175463_0_0_9"/>
<dbReference type="PATRIC" id="fig|1235802.3.peg.2276"/>
<reference evidence="1 2" key="1">
    <citation type="journal article" date="2014" name="Genome Announc.">
        <title>Draft genome sequences of the altered schaedler flora, a defined bacterial community from gnotobiotic mice.</title>
        <authorList>
            <person name="Wannemuehler M.J."/>
            <person name="Overstreet A.M."/>
            <person name="Ward D.V."/>
            <person name="Phillips G.J."/>
        </authorList>
    </citation>
    <scope>NUCLEOTIDE SEQUENCE [LARGE SCALE GENOMIC DNA]</scope>
    <source>
        <strain evidence="1 2">ASF492</strain>
    </source>
</reference>
<keyword evidence="2" id="KW-1185">Reference proteome</keyword>
<evidence type="ECO:0000313" key="1">
    <source>
        <dbReference type="EMBL" id="EMZ28000.1"/>
    </source>
</evidence>
<gene>
    <name evidence="1" type="ORF">C823_02141</name>
</gene>
<sequence length="81" mass="9071">MAERLTRKQMADKYPNQWLGIRNIVYNGREIETAEVIYTQRTASELGLLSLKGEDVQPLFTTPDMVFQLGAAGGMNHGTEV</sequence>
<proteinExistence type="predicted"/>
<dbReference type="OrthoDB" id="2056148at2"/>
<accession>N2API7</accession>
<dbReference type="Proteomes" id="UP000012589">
    <property type="component" value="Unassembled WGS sequence"/>
</dbReference>
<comment type="caution">
    <text evidence="1">The sequence shown here is derived from an EMBL/GenBank/DDBJ whole genome shotgun (WGS) entry which is preliminary data.</text>
</comment>
<evidence type="ECO:0000313" key="2">
    <source>
        <dbReference type="Proteomes" id="UP000012589"/>
    </source>
</evidence>
<protein>
    <submittedName>
        <fullName evidence="1">Uncharacterized protein</fullName>
    </submittedName>
</protein>